<evidence type="ECO:0000313" key="6">
    <source>
        <dbReference type="Proteomes" id="UP000250369"/>
    </source>
</evidence>
<dbReference type="RefSeq" id="WP_113031225.1">
    <property type="nucleotide sequence ID" value="NZ_QMFB01000006.1"/>
</dbReference>
<keyword evidence="3" id="KW-0804">Transcription</keyword>
<dbReference type="GO" id="GO:0043565">
    <property type="term" value="F:sequence-specific DNA binding"/>
    <property type="evidence" value="ECO:0007669"/>
    <property type="project" value="InterPro"/>
</dbReference>
<sequence length="290" mass="34547">MSKKHYSRNTNIYLDPLVNIYVSRYHENYRSVLHTHDFLEINYVAEGKGYQYIDEEVVQVTSGDIYIIPVGTAHVYRPAIQANNPSLIVYNCLFPVEKLREWCESIPLPFRSEQLFSNEVRTYYRYHDSHNEAKGIFERLHSEFLQRRSGYSTLLIVHVIELLVLLYRFENDIHERWLPSNRLEPVMLYIRSNYSQSISLEQAASMAYMSPSHFHRLFKQFTGQTFMEYVQNVRIEECCMLLRTTTLKVQDIANRVGYHDMPYFHSLFKRKMGVTPRAYRSVQNHHEPEQ</sequence>
<feature type="domain" description="HTH araC/xylS-type" evidence="4">
    <location>
        <begin position="184"/>
        <end position="282"/>
    </location>
</feature>
<dbReference type="InterPro" id="IPR009057">
    <property type="entry name" value="Homeodomain-like_sf"/>
</dbReference>
<comment type="caution">
    <text evidence="5">The sequence shown here is derived from an EMBL/GenBank/DDBJ whole genome shotgun (WGS) entry which is preliminary data.</text>
</comment>
<dbReference type="SUPFAM" id="SSF51215">
    <property type="entry name" value="Regulatory protein AraC"/>
    <property type="match status" value="1"/>
</dbReference>
<dbReference type="PRINTS" id="PR00032">
    <property type="entry name" value="HTHARAC"/>
</dbReference>
<dbReference type="OrthoDB" id="2582835at2"/>
<dbReference type="InterPro" id="IPR020449">
    <property type="entry name" value="Tscrpt_reg_AraC-type_HTH"/>
</dbReference>
<evidence type="ECO:0000256" key="1">
    <source>
        <dbReference type="ARBA" id="ARBA00023015"/>
    </source>
</evidence>
<organism evidence="5 6">
    <name type="scientific">Paenibacillus contaminans</name>
    <dbReference type="NCBI Taxonomy" id="450362"/>
    <lineage>
        <taxon>Bacteria</taxon>
        <taxon>Bacillati</taxon>
        <taxon>Bacillota</taxon>
        <taxon>Bacilli</taxon>
        <taxon>Bacillales</taxon>
        <taxon>Paenibacillaceae</taxon>
        <taxon>Paenibacillus</taxon>
    </lineage>
</organism>
<dbReference type="Proteomes" id="UP000250369">
    <property type="component" value="Unassembled WGS sequence"/>
</dbReference>
<dbReference type="InterPro" id="IPR018060">
    <property type="entry name" value="HTH_AraC"/>
</dbReference>
<dbReference type="Pfam" id="PF02311">
    <property type="entry name" value="AraC_binding"/>
    <property type="match status" value="1"/>
</dbReference>
<evidence type="ECO:0000259" key="4">
    <source>
        <dbReference type="PROSITE" id="PS01124"/>
    </source>
</evidence>
<dbReference type="SUPFAM" id="SSF46689">
    <property type="entry name" value="Homeodomain-like"/>
    <property type="match status" value="2"/>
</dbReference>
<dbReference type="InterPro" id="IPR037923">
    <property type="entry name" value="HTH-like"/>
</dbReference>
<dbReference type="PANTHER" id="PTHR43280:SF28">
    <property type="entry name" value="HTH-TYPE TRANSCRIPTIONAL ACTIVATOR RHAS"/>
    <property type="match status" value="1"/>
</dbReference>
<dbReference type="PROSITE" id="PS01124">
    <property type="entry name" value="HTH_ARAC_FAMILY_2"/>
    <property type="match status" value="1"/>
</dbReference>
<dbReference type="Gene3D" id="2.60.120.10">
    <property type="entry name" value="Jelly Rolls"/>
    <property type="match status" value="1"/>
</dbReference>
<accession>A0A329MM75</accession>
<keyword evidence="6" id="KW-1185">Reference proteome</keyword>
<evidence type="ECO:0000256" key="3">
    <source>
        <dbReference type="ARBA" id="ARBA00023163"/>
    </source>
</evidence>
<keyword evidence="2" id="KW-0238">DNA-binding</keyword>
<reference evidence="5 6" key="1">
    <citation type="journal article" date="2009" name="Int. J. Syst. Evol. Microbiol.">
        <title>Paenibacillus contaminans sp. nov., isolated from a contaminated laboratory plate.</title>
        <authorList>
            <person name="Chou J.H."/>
            <person name="Lee J.H."/>
            <person name="Lin M.C."/>
            <person name="Chang P.S."/>
            <person name="Arun A.B."/>
            <person name="Young C.C."/>
            <person name="Chen W.M."/>
        </authorList>
    </citation>
    <scope>NUCLEOTIDE SEQUENCE [LARGE SCALE GENOMIC DNA]</scope>
    <source>
        <strain evidence="5 6">CKOBP-6</strain>
    </source>
</reference>
<dbReference type="AlphaFoldDB" id="A0A329MM75"/>
<dbReference type="GO" id="GO:0003700">
    <property type="term" value="F:DNA-binding transcription factor activity"/>
    <property type="evidence" value="ECO:0007669"/>
    <property type="project" value="InterPro"/>
</dbReference>
<evidence type="ECO:0000313" key="5">
    <source>
        <dbReference type="EMBL" id="RAV20945.1"/>
    </source>
</evidence>
<dbReference type="SMART" id="SM00342">
    <property type="entry name" value="HTH_ARAC"/>
    <property type="match status" value="1"/>
</dbReference>
<gene>
    <name evidence="5" type="ORF">DQG23_12710</name>
</gene>
<dbReference type="InterPro" id="IPR014710">
    <property type="entry name" value="RmlC-like_jellyroll"/>
</dbReference>
<keyword evidence="1" id="KW-0805">Transcription regulation</keyword>
<evidence type="ECO:0000256" key="2">
    <source>
        <dbReference type="ARBA" id="ARBA00023125"/>
    </source>
</evidence>
<dbReference type="PANTHER" id="PTHR43280">
    <property type="entry name" value="ARAC-FAMILY TRANSCRIPTIONAL REGULATOR"/>
    <property type="match status" value="1"/>
</dbReference>
<name>A0A329MM75_9BACL</name>
<proteinExistence type="predicted"/>
<dbReference type="Pfam" id="PF12833">
    <property type="entry name" value="HTH_18"/>
    <property type="match status" value="1"/>
</dbReference>
<dbReference type="EMBL" id="QMFB01000006">
    <property type="protein sequence ID" value="RAV20945.1"/>
    <property type="molecule type" value="Genomic_DNA"/>
</dbReference>
<protein>
    <submittedName>
        <fullName evidence="5">AraC family transcriptional regulator</fullName>
    </submittedName>
</protein>
<dbReference type="InterPro" id="IPR003313">
    <property type="entry name" value="AraC-bd"/>
</dbReference>
<dbReference type="Gene3D" id="1.10.10.60">
    <property type="entry name" value="Homeodomain-like"/>
    <property type="match status" value="2"/>
</dbReference>